<gene>
    <name evidence="2" type="ORF">SCOCK_170065</name>
</gene>
<organism evidence="2 3">
    <name type="scientific">Actinacidiphila cocklensis</name>
    <dbReference type="NCBI Taxonomy" id="887465"/>
    <lineage>
        <taxon>Bacteria</taxon>
        <taxon>Bacillati</taxon>
        <taxon>Actinomycetota</taxon>
        <taxon>Actinomycetes</taxon>
        <taxon>Kitasatosporales</taxon>
        <taxon>Streptomycetaceae</taxon>
        <taxon>Actinacidiphila</taxon>
    </lineage>
</organism>
<keyword evidence="3" id="KW-1185">Reference proteome</keyword>
<protein>
    <submittedName>
        <fullName evidence="2">Flp pilus assembly protein TadB</fullName>
    </submittedName>
</protein>
<accession>A0A9W4DJF1</accession>
<proteinExistence type="predicted"/>
<name>A0A9W4DJF1_9ACTN</name>
<evidence type="ECO:0000313" key="3">
    <source>
        <dbReference type="Proteomes" id="UP001152519"/>
    </source>
</evidence>
<evidence type="ECO:0000256" key="1">
    <source>
        <dbReference type="SAM" id="MobiDB-lite"/>
    </source>
</evidence>
<reference evidence="2" key="1">
    <citation type="submission" date="2021-05" db="EMBL/GenBank/DDBJ databases">
        <authorList>
            <person name="Arsene-Ploetze F."/>
        </authorList>
    </citation>
    <scope>NUCLEOTIDE SEQUENCE</scope>
    <source>
        <strain evidence="2">DSM 42138</strain>
    </source>
</reference>
<comment type="caution">
    <text evidence="2">The sequence shown here is derived from an EMBL/GenBank/DDBJ whole genome shotgun (WGS) entry which is preliminary data.</text>
</comment>
<feature type="compositionally biased region" description="Basic residues" evidence="1">
    <location>
        <begin position="1"/>
        <end position="14"/>
    </location>
</feature>
<dbReference type="AlphaFoldDB" id="A0A9W4DJF1"/>
<dbReference type="Proteomes" id="UP001152519">
    <property type="component" value="Unassembled WGS sequence"/>
</dbReference>
<evidence type="ECO:0000313" key="2">
    <source>
        <dbReference type="EMBL" id="CAG6392506.1"/>
    </source>
</evidence>
<dbReference type="EMBL" id="CAJSLV010000045">
    <property type="protein sequence ID" value="CAG6392506.1"/>
    <property type="molecule type" value="Genomic_DNA"/>
</dbReference>
<sequence>MEGGARSRRARRTGRGAVPDRGPPVKARRPGAQVRTVPPRPRDGLG</sequence>
<feature type="region of interest" description="Disordered" evidence="1">
    <location>
        <begin position="1"/>
        <end position="46"/>
    </location>
</feature>